<dbReference type="Proteomes" id="UP000054383">
    <property type="component" value="Unassembled WGS sequence"/>
</dbReference>
<name>A0A0U1LLG1_TALIS</name>
<dbReference type="OMA" id="GQDCYDE"/>
<feature type="compositionally biased region" description="Basic and acidic residues" evidence="2">
    <location>
        <begin position="174"/>
        <end position="193"/>
    </location>
</feature>
<evidence type="ECO:0000313" key="4">
    <source>
        <dbReference type="Proteomes" id="UP000054383"/>
    </source>
</evidence>
<proteinExistence type="predicted"/>
<protein>
    <recommendedName>
        <fullName evidence="1">Vacuolar ATPase assembly protein VMA22</fullName>
    </recommendedName>
</protein>
<gene>
    <name evidence="3" type="ORF">PISL3812_00288</name>
</gene>
<dbReference type="GO" id="GO:0070072">
    <property type="term" value="P:vacuolar proton-transporting V-type ATPase complex assembly"/>
    <property type="evidence" value="ECO:0007669"/>
    <property type="project" value="InterPro"/>
</dbReference>
<dbReference type="OrthoDB" id="408631at2759"/>
<organism evidence="3 4">
    <name type="scientific">Talaromyces islandicus</name>
    <name type="common">Penicillium islandicum</name>
    <dbReference type="NCBI Taxonomy" id="28573"/>
    <lineage>
        <taxon>Eukaryota</taxon>
        <taxon>Fungi</taxon>
        <taxon>Dikarya</taxon>
        <taxon>Ascomycota</taxon>
        <taxon>Pezizomycotina</taxon>
        <taxon>Eurotiomycetes</taxon>
        <taxon>Eurotiomycetidae</taxon>
        <taxon>Eurotiales</taxon>
        <taxon>Trichocomaceae</taxon>
        <taxon>Talaromyces</taxon>
        <taxon>Talaromyces sect. Islandici</taxon>
    </lineage>
</organism>
<feature type="compositionally biased region" description="Basic and acidic residues" evidence="2">
    <location>
        <begin position="126"/>
        <end position="152"/>
    </location>
</feature>
<evidence type="ECO:0000256" key="2">
    <source>
        <dbReference type="SAM" id="MobiDB-lite"/>
    </source>
</evidence>
<dbReference type="PANTHER" id="PTHR31996:SF2">
    <property type="entry name" value="COILED-COIL DOMAIN-CONTAINING PROTEIN 115"/>
    <property type="match status" value="1"/>
</dbReference>
<dbReference type="GO" id="GO:1990871">
    <property type="term" value="C:Vma12-Vma22 assembly complex"/>
    <property type="evidence" value="ECO:0007669"/>
    <property type="project" value="TreeGrafter"/>
</dbReference>
<dbReference type="GO" id="GO:0051082">
    <property type="term" value="F:unfolded protein binding"/>
    <property type="evidence" value="ECO:0007669"/>
    <property type="project" value="TreeGrafter"/>
</dbReference>
<dbReference type="AlphaFoldDB" id="A0A0U1LLG1"/>
<reference evidence="3 4" key="1">
    <citation type="submission" date="2015-04" db="EMBL/GenBank/DDBJ databases">
        <authorList>
            <person name="Syromyatnikov M.Y."/>
            <person name="Popov V.N."/>
        </authorList>
    </citation>
    <scope>NUCLEOTIDE SEQUENCE [LARGE SCALE GENOMIC DNA]</scope>
    <source>
        <strain evidence="3">WF-38-12</strain>
    </source>
</reference>
<dbReference type="Pfam" id="PF21730">
    <property type="entry name" value="Vma22_CCDC115"/>
    <property type="match status" value="1"/>
</dbReference>
<dbReference type="STRING" id="28573.A0A0U1LLG1"/>
<sequence>MAQVPTPPLSRETSVEPVKVAKYVANDQVQELDNLLERYLYLIDNYQTLQKKLGKNLSSGFFSLTHANYCSPTRRFGEDFYDERMKATRRLNITTHESQDLQAEAKQPLGRKIEVNVEYRSVLAKDGDTNSVQESDKTTLESEKANREHEPPESVNESQDPGTTTPPPTSSENEETHKSLVEETKPSKTKRFRSDDPISWYGILVPPSLRSAQTSFTESVNSDIPQLVSTINEIKQIESLIYRLRKDIETA</sequence>
<dbReference type="PANTHER" id="PTHR31996">
    <property type="entry name" value="COILED-COIL DOMAIN-CONTAINING PROTEIN 115"/>
    <property type="match status" value="1"/>
</dbReference>
<dbReference type="EMBL" id="CVMT01000001">
    <property type="protein sequence ID" value="CRG82941.1"/>
    <property type="molecule type" value="Genomic_DNA"/>
</dbReference>
<evidence type="ECO:0000313" key="3">
    <source>
        <dbReference type="EMBL" id="CRG82941.1"/>
    </source>
</evidence>
<dbReference type="InterPro" id="IPR040357">
    <property type="entry name" value="Vma22/CCDC115"/>
</dbReference>
<feature type="region of interest" description="Disordered" evidence="2">
    <location>
        <begin position="126"/>
        <end position="193"/>
    </location>
</feature>
<keyword evidence="4" id="KW-1185">Reference proteome</keyword>
<evidence type="ECO:0000256" key="1">
    <source>
        <dbReference type="ARBA" id="ARBA00093634"/>
    </source>
</evidence>
<accession>A0A0U1LLG1</accession>